<dbReference type="EMBL" id="NGFP01000152">
    <property type="protein sequence ID" value="OUC93010.1"/>
    <property type="molecule type" value="Genomic_DNA"/>
</dbReference>
<comment type="subcellular location">
    <subcellularLocation>
        <location evidence="1 10">Cell membrane</location>
        <topology evidence="1 10">Multi-pass membrane protein</topology>
    </subcellularLocation>
</comment>
<evidence type="ECO:0000313" key="11">
    <source>
        <dbReference type="EMBL" id="OUC93010.1"/>
    </source>
</evidence>
<dbReference type="GO" id="GO:0062054">
    <property type="term" value="F:fluoride channel activity"/>
    <property type="evidence" value="ECO:0007669"/>
    <property type="project" value="UniProtKB-UniRule"/>
</dbReference>
<evidence type="ECO:0000256" key="10">
    <source>
        <dbReference type="HAMAP-Rule" id="MF_00454"/>
    </source>
</evidence>
<dbReference type="NCBIfam" id="TIGR00494">
    <property type="entry name" value="crcB"/>
    <property type="match status" value="1"/>
</dbReference>
<dbReference type="Pfam" id="PF02537">
    <property type="entry name" value="CRCB"/>
    <property type="match status" value="1"/>
</dbReference>
<dbReference type="GO" id="GO:0005886">
    <property type="term" value="C:plasma membrane"/>
    <property type="evidence" value="ECO:0007669"/>
    <property type="project" value="UniProtKB-SubCell"/>
</dbReference>
<evidence type="ECO:0000256" key="2">
    <source>
        <dbReference type="ARBA" id="ARBA00022475"/>
    </source>
</evidence>
<evidence type="ECO:0000256" key="1">
    <source>
        <dbReference type="ARBA" id="ARBA00004651"/>
    </source>
</evidence>
<comment type="function">
    <text evidence="9 10">Fluoride-specific ion channel. Important for reducing fluoride concentration in the cell, thus reducing its toxicity.</text>
</comment>
<keyword evidence="2 10" id="KW-1003">Cell membrane</keyword>
<keyword evidence="10" id="KW-0813">Transport</keyword>
<gene>
    <name evidence="10" type="primary">fluC</name>
    <name evidence="10" type="synonym">crcB</name>
    <name evidence="11" type="ORF">CA984_27950</name>
</gene>
<evidence type="ECO:0000256" key="9">
    <source>
        <dbReference type="ARBA" id="ARBA00049940"/>
    </source>
</evidence>
<comment type="catalytic activity">
    <reaction evidence="8">
        <text>fluoride(in) = fluoride(out)</text>
        <dbReference type="Rhea" id="RHEA:76159"/>
        <dbReference type="ChEBI" id="CHEBI:17051"/>
    </reaction>
    <physiologicalReaction direction="left-to-right" evidence="8">
        <dbReference type="Rhea" id="RHEA:76160"/>
    </physiologicalReaction>
</comment>
<evidence type="ECO:0000256" key="4">
    <source>
        <dbReference type="ARBA" id="ARBA00022989"/>
    </source>
</evidence>
<keyword evidence="12" id="KW-1185">Reference proteome</keyword>
<feature type="transmembrane region" description="Helical" evidence="10">
    <location>
        <begin position="35"/>
        <end position="59"/>
    </location>
</feature>
<keyword evidence="6 10" id="KW-0407">Ion channel</keyword>
<keyword evidence="10" id="KW-0406">Ion transport</keyword>
<keyword evidence="3 10" id="KW-0812">Transmembrane</keyword>
<evidence type="ECO:0000313" key="12">
    <source>
        <dbReference type="Proteomes" id="UP000194761"/>
    </source>
</evidence>
<name>A0A243REA0_9ACTN</name>
<evidence type="ECO:0000256" key="8">
    <source>
        <dbReference type="ARBA" id="ARBA00035585"/>
    </source>
</evidence>
<comment type="activity regulation">
    <text evidence="10">Na(+) is not transported, but it plays an essential structural role and its presence is essential for fluoride channel function.</text>
</comment>
<reference evidence="11 12" key="1">
    <citation type="submission" date="2017-05" db="EMBL/GenBank/DDBJ databases">
        <title>Biotechnological potential of actinobacteria isolated from South African environments.</title>
        <authorList>
            <person name="Le Roes-Hill M."/>
            <person name="Prins A."/>
            <person name="Durrell K.A."/>
        </authorList>
    </citation>
    <scope>NUCLEOTIDE SEQUENCE [LARGE SCALE GENOMIC DNA]</scope>
    <source>
        <strain evidence="11">M26</strain>
    </source>
</reference>
<dbReference type="PANTHER" id="PTHR28259">
    <property type="entry name" value="FLUORIDE EXPORT PROTEIN 1-RELATED"/>
    <property type="match status" value="1"/>
</dbReference>
<organism evidence="11 12">
    <name type="scientific">Streptosporangium minutum</name>
    <dbReference type="NCBI Taxonomy" id="569862"/>
    <lineage>
        <taxon>Bacteria</taxon>
        <taxon>Bacillati</taxon>
        <taxon>Actinomycetota</taxon>
        <taxon>Actinomycetes</taxon>
        <taxon>Streptosporangiales</taxon>
        <taxon>Streptosporangiaceae</taxon>
        <taxon>Streptosporangium</taxon>
    </lineage>
</organism>
<proteinExistence type="inferred from homology"/>
<dbReference type="PANTHER" id="PTHR28259:SF1">
    <property type="entry name" value="FLUORIDE EXPORT PROTEIN 1-RELATED"/>
    <property type="match status" value="1"/>
</dbReference>
<dbReference type="Proteomes" id="UP000194761">
    <property type="component" value="Unassembled WGS sequence"/>
</dbReference>
<accession>A0A243REA0</accession>
<feature type="binding site" evidence="10">
    <location>
        <position position="108"/>
    </location>
    <ligand>
        <name>Na(+)</name>
        <dbReference type="ChEBI" id="CHEBI:29101"/>
        <note>structural</note>
    </ligand>
</feature>
<comment type="similarity">
    <text evidence="7 10">Belongs to the fluoride channel Fluc/FEX (TC 1.A.43) family.</text>
</comment>
<keyword evidence="4 10" id="KW-1133">Transmembrane helix</keyword>
<keyword evidence="5 10" id="KW-0472">Membrane</keyword>
<evidence type="ECO:0000256" key="6">
    <source>
        <dbReference type="ARBA" id="ARBA00023303"/>
    </source>
</evidence>
<keyword evidence="10" id="KW-0479">Metal-binding</keyword>
<dbReference type="HAMAP" id="MF_00454">
    <property type="entry name" value="FluC"/>
    <property type="match status" value="1"/>
</dbReference>
<dbReference type="InterPro" id="IPR003691">
    <property type="entry name" value="FluC"/>
</dbReference>
<dbReference type="GO" id="GO:0046872">
    <property type="term" value="F:metal ion binding"/>
    <property type="evidence" value="ECO:0007669"/>
    <property type="project" value="UniProtKB-KW"/>
</dbReference>
<sequence>MRSDQVRFATVTEPVGPDAELADARRRGELRRSHYGVLAMVAAGGAIGAGARYGAALLWPTAAGSFPWTTLGVNASGCLVIGILLVTLTEVWTAPAWVRPFLATGVLGGYTTFSTYCLEIERLVAADRAESALAYLAVTLLTALVAVTAGAWTTRRLLVSRSARRA</sequence>
<dbReference type="GO" id="GO:0140114">
    <property type="term" value="P:cellular detoxification of fluoride"/>
    <property type="evidence" value="ECO:0007669"/>
    <property type="project" value="UniProtKB-UniRule"/>
</dbReference>
<protein>
    <recommendedName>
        <fullName evidence="10">Fluoride-specific ion channel FluC</fullName>
    </recommendedName>
</protein>
<evidence type="ECO:0000256" key="7">
    <source>
        <dbReference type="ARBA" id="ARBA00035120"/>
    </source>
</evidence>
<keyword evidence="10" id="KW-0915">Sodium</keyword>
<feature type="transmembrane region" description="Helical" evidence="10">
    <location>
        <begin position="71"/>
        <end position="89"/>
    </location>
</feature>
<dbReference type="RefSeq" id="WP_086576535.1">
    <property type="nucleotide sequence ID" value="NZ_NGFP01000152.1"/>
</dbReference>
<feature type="transmembrane region" description="Helical" evidence="10">
    <location>
        <begin position="96"/>
        <end position="113"/>
    </location>
</feature>
<feature type="binding site" evidence="10">
    <location>
        <position position="111"/>
    </location>
    <ligand>
        <name>Na(+)</name>
        <dbReference type="ChEBI" id="CHEBI:29101"/>
        <note>structural</note>
    </ligand>
</feature>
<comment type="caution">
    <text evidence="11">The sequence shown here is derived from an EMBL/GenBank/DDBJ whole genome shotgun (WGS) entry which is preliminary data.</text>
</comment>
<evidence type="ECO:0000256" key="5">
    <source>
        <dbReference type="ARBA" id="ARBA00023136"/>
    </source>
</evidence>
<evidence type="ECO:0000256" key="3">
    <source>
        <dbReference type="ARBA" id="ARBA00022692"/>
    </source>
</evidence>
<dbReference type="AlphaFoldDB" id="A0A243REA0"/>
<feature type="transmembrane region" description="Helical" evidence="10">
    <location>
        <begin position="133"/>
        <end position="154"/>
    </location>
</feature>